<proteinExistence type="predicted"/>
<dbReference type="AlphaFoldDB" id="A0A813R134"/>
<evidence type="ECO:0000313" key="2">
    <source>
        <dbReference type="EMBL" id="CAF0774971.1"/>
    </source>
</evidence>
<dbReference type="Proteomes" id="UP000663879">
    <property type="component" value="Unassembled WGS sequence"/>
</dbReference>
<sequence>MEKFRQTNINVTKTYADGRVVQYGKKKVAKTLYKNNYINDLLNIKKIDRVNSFDSDSSIQTSPNSIFPSENSIIYEPAPPNRAELFQVNYGISRDKGQLIDRLQNYPFYFAKIMTLILLISSLAKIALQIVLLTNKTPLNTVSAGIWSGAYGLLICIINLILFYKRKYNLYQISVVISLFGIFIFVAVAVVNSYCLSLYDICSSCSYDSNYLGVNITLMILGVVSFSICILYVFKVQVDMV</sequence>
<keyword evidence="1" id="KW-0472">Membrane</keyword>
<feature type="transmembrane region" description="Helical" evidence="1">
    <location>
        <begin position="211"/>
        <end position="234"/>
    </location>
</feature>
<organism evidence="2 3">
    <name type="scientific">Brachionus calyciflorus</name>
    <dbReference type="NCBI Taxonomy" id="104777"/>
    <lineage>
        <taxon>Eukaryota</taxon>
        <taxon>Metazoa</taxon>
        <taxon>Spiralia</taxon>
        <taxon>Gnathifera</taxon>
        <taxon>Rotifera</taxon>
        <taxon>Eurotatoria</taxon>
        <taxon>Monogononta</taxon>
        <taxon>Pseudotrocha</taxon>
        <taxon>Ploima</taxon>
        <taxon>Brachionidae</taxon>
        <taxon>Brachionus</taxon>
    </lineage>
</organism>
<feature type="transmembrane region" description="Helical" evidence="1">
    <location>
        <begin position="176"/>
        <end position="199"/>
    </location>
</feature>
<name>A0A813R134_9BILA</name>
<feature type="transmembrane region" description="Helical" evidence="1">
    <location>
        <begin position="109"/>
        <end position="132"/>
    </location>
</feature>
<protein>
    <submittedName>
        <fullName evidence="2">Uncharacterized protein</fullName>
    </submittedName>
</protein>
<reference evidence="2" key="1">
    <citation type="submission" date="2021-02" db="EMBL/GenBank/DDBJ databases">
        <authorList>
            <person name="Nowell W R."/>
        </authorList>
    </citation>
    <scope>NUCLEOTIDE SEQUENCE</scope>
    <source>
        <strain evidence="2">Ploen Becks lab</strain>
    </source>
</reference>
<comment type="caution">
    <text evidence="2">The sequence shown here is derived from an EMBL/GenBank/DDBJ whole genome shotgun (WGS) entry which is preliminary data.</text>
</comment>
<keyword evidence="1" id="KW-0812">Transmembrane</keyword>
<accession>A0A813R134</accession>
<dbReference type="EMBL" id="CAJNOC010000546">
    <property type="protein sequence ID" value="CAF0774971.1"/>
    <property type="molecule type" value="Genomic_DNA"/>
</dbReference>
<evidence type="ECO:0000256" key="1">
    <source>
        <dbReference type="SAM" id="Phobius"/>
    </source>
</evidence>
<gene>
    <name evidence="2" type="ORF">OXX778_LOCUS5156</name>
</gene>
<evidence type="ECO:0000313" key="3">
    <source>
        <dbReference type="Proteomes" id="UP000663879"/>
    </source>
</evidence>
<keyword evidence="3" id="KW-1185">Reference proteome</keyword>
<feature type="transmembrane region" description="Helical" evidence="1">
    <location>
        <begin position="144"/>
        <end position="164"/>
    </location>
</feature>
<keyword evidence="1" id="KW-1133">Transmembrane helix</keyword>